<evidence type="ECO:0008006" key="3">
    <source>
        <dbReference type="Google" id="ProtNLM"/>
    </source>
</evidence>
<comment type="caution">
    <text evidence="1">The sequence shown here is derived from an EMBL/GenBank/DDBJ whole genome shotgun (WGS) entry which is preliminary data.</text>
</comment>
<organism evidence="1 2">
    <name type="scientific">Necator americanus</name>
    <name type="common">Human hookworm</name>
    <dbReference type="NCBI Taxonomy" id="51031"/>
    <lineage>
        <taxon>Eukaryota</taxon>
        <taxon>Metazoa</taxon>
        <taxon>Ecdysozoa</taxon>
        <taxon>Nematoda</taxon>
        <taxon>Chromadorea</taxon>
        <taxon>Rhabditida</taxon>
        <taxon>Rhabditina</taxon>
        <taxon>Rhabditomorpha</taxon>
        <taxon>Strongyloidea</taxon>
        <taxon>Ancylostomatidae</taxon>
        <taxon>Bunostominae</taxon>
        <taxon>Necator</taxon>
    </lineage>
</organism>
<evidence type="ECO:0000313" key="1">
    <source>
        <dbReference type="EMBL" id="KAK6743989.1"/>
    </source>
</evidence>
<dbReference type="Proteomes" id="UP001303046">
    <property type="component" value="Unassembled WGS sequence"/>
</dbReference>
<sequence length="99" mass="10797">MAPLLSLYLFGKVTLIGGKQQSQGEGHIPTRSCLGSVLKRPLLSTLRGWLKVPQKSRKLKHLRAISPHDVREHRLRAVQTTLSTSDASTSCVCGDSCTS</sequence>
<evidence type="ECO:0000313" key="2">
    <source>
        <dbReference type="Proteomes" id="UP001303046"/>
    </source>
</evidence>
<dbReference type="EMBL" id="JAVFWL010000003">
    <property type="protein sequence ID" value="KAK6743989.1"/>
    <property type="molecule type" value="Genomic_DNA"/>
</dbReference>
<accession>A0ABR1D099</accession>
<proteinExistence type="predicted"/>
<gene>
    <name evidence="1" type="primary">Necator_chrIII.g11735</name>
    <name evidence="1" type="ORF">RB195_010970</name>
</gene>
<protein>
    <recommendedName>
        <fullName evidence="3">Secreted protein</fullName>
    </recommendedName>
</protein>
<reference evidence="1 2" key="1">
    <citation type="submission" date="2023-08" db="EMBL/GenBank/DDBJ databases">
        <title>A Necator americanus chromosomal reference genome.</title>
        <authorList>
            <person name="Ilik V."/>
            <person name="Petrzelkova K.J."/>
            <person name="Pardy F."/>
            <person name="Fuh T."/>
            <person name="Niatou-Singa F.S."/>
            <person name="Gouil Q."/>
            <person name="Baker L."/>
            <person name="Ritchie M.E."/>
            <person name="Jex A.R."/>
            <person name="Gazzola D."/>
            <person name="Li H."/>
            <person name="Toshio Fujiwara R."/>
            <person name="Zhan B."/>
            <person name="Aroian R.V."/>
            <person name="Pafco B."/>
            <person name="Schwarz E.M."/>
        </authorList>
    </citation>
    <scope>NUCLEOTIDE SEQUENCE [LARGE SCALE GENOMIC DNA]</scope>
    <source>
        <strain evidence="1 2">Aroian</strain>
        <tissue evidence="1">Whole animal</tissue>
    </source>
</reference>
<keyword evidence="2" id="KW-1185">Reference proteome</keyword>
<name>A0ABR1D099_NECAM</name>